<name>A0A0B4DP54_9CAUL</name>
<gene>
    <name evidence="1" type="ORF">RM53_13575</name>
</gene>
<organism evidence="1 2">
    <name type="scientific">Brevundimonas nasdae</name>
    <dbReference type="NCBI Taxonomy" id="172043"/>
    <lineage>
        <taxon>Bacteria</taxon>
        <taxon>Pseudomonadati</taxon>
        <taxon>Pseudomonadota</taxon>
        <taxon>Alphaproteobacteria</taxon>
        <taxon>Caulobacterales</taxon>
        <taxon>Caulobacteraceae</taxon>
        <taxon>Brevundimonas</taxon>
    </lineage>
</organism>
<evidence type="ECO:0000313" key="2">
    <source>
        <dbReference type="Proteomes" id="UP000031166"/>
    </source>
</evidence>
<dbReference type="EMBL" id="JWSY01000025">
    <property type="protein sequence ID" value="KIC56028.1"/>
    <property type="molecule type" value="Genomic_DNA"/>
</dbReference>
<dbReference type="Proteomes" id="UP000031166">
    <property type="component" value="Unassembled WGS sequence"/>
</dbReference>
<evidence type="ECO:0000313" key="1">
    <source>
        <dbReference type="EMBL" id="KIC56028.1"/>
    </source>
</evidence>
<protein>
    <submittedName>
        <fullName evidence="1">Uncharacterized protein</fullName>
    </submittedName>
</protein>
<proteinExistence type="predicted"/>
<accession>A0A0B4DP54</accession>
<dbReference type="STRING" id="172043.RM53_13575"/>
<reference evidence="1 2" key="1">
    <citation type="submission" date="2014-12" db="EMBL/GenBank/DDBJ databases">
        <title>Genome sequencing of Brevundimonas nasdae TPW30.</title>
        <authorList>
            <person name="Tan P.W."/>
            <person name="Chan K.-G."/>
        </authorList>
    </citation>
    <scope>NUCLEOTIDE SEQUENCE [LARGE SCALE GENOMIC DNA]</scope>
    <source>
        <strain evidence="1 2">TPW30</strain>
    </source>
</reference>
<sequence length="79" mass="8464">MPAATQSAANRSFRSRARTCVCATRFQTPSSRPSRPSPRDDCVCAIRVFRSVMPIVSKCLAPLRTGPATPSRGGAWPSA</sequence>
<dbReference type="AlphaFoldDB" id="A0A0B4DP54"/>
<comment type="caution">
    <text evidence="1">The sequence shown here is derived from an EMBL/GenBank/DDBJ whole genome shotgun (WGS) entry which is preliminary data.</text>
</comment>